<protein>
    <submittedName>
        <fullName evidence="3">Peptidase A1 domain-containing protein</fullName>
    </submittedName>
</protein>
<dbReference type="PANTHER" id="PTHR12475">
    <property type="match status" value="1"/>
</dbReference>
<reference evidence="3 4" key="1">
    <citation type="journal article" date="2024" name="J Genomics">
        <title>Draft genome sequencing and assembly of Favolaschia claudopus CIRM-BRFM 2984 isolated from oak limbs.</title>
        <authorList>
            <person name="Navarro D."/>
            <person name="Drula E."/>
            <person name="Chaduli D."/>
            <person name="Cazenave R."/>
            <person name="Ahrendt S."/>
            <person name="Wang J."/>
            <person name="Lipzen A."/>
            <person name="Daum C."/>
            <person name="Barry K."/>
            <person name="Grigoriev I.V."/>
            <person name="Favel A."/>
            <person name="Rosso M.N."/>
            <person name="Martin F."/>
        </authorList>
    </citation>
    <scope>NUCLEOTIDE SEQUENCE [LARGE SCALE GENOMIC DNA]</scope>
    <source>
        <strain evidence="3 4">CIRM-BRFM 2984</strain>
    </source>
</reference>
<comment type="similarity">
    <text evidence="1">Belongs to the lcsJ thioesterase family.</text>
</comment>
<dbReference type="Proteomes" id="UP001362999">
    <property type="component" value="Unassembled WGS sequence"/>
</dbReference>
<feature type="compositionally biased region" description="Low complexity" evidence="2">
    <location>
        <begin position="266"/>
        <end position="283"/>
    </location>
</feature>
<evidence type="ECO:0000256" key="1">
    <source>
        <dbReference type="ARBA" id="ARBA00038476"/>
    </source>
</evidence>
<name>A0AAW0BMW7_9AGAR</name>
<feature type="region of interest" description="Disordered" evidence="2">
    <location>
        <begin position="263"/>
        <end position="301"/>
    </location>
</feature>
<feature type="compositionally biased region" description="Basic residues" evidence="2">
    <location>
        <begin position="170"/>
        <end position="180"/>
    </location>
</feature>
<sequence length="385" mass="43128">MHMLVIAKYLAYLLLLLNIRSFPLVWHFRLFRAFIHLGLSLQWHKLTHFYLPKSKRLEALRDWYEKDQPIGVHPFRKEWAYKHWVGPDDSDFYLHMSNSSYPKIMDIVRFQLAPVSFPNLFRTGGWVALAATHFSFVREIPMFSTYEVRASIGAWDDKWLWCVCRFVKPPSKHQKNKSNSKPKSETKLPPLTGNEHLNGNANGESNPDATSRALLDRAARTTEPDGAVLYTVAVSQCCFKQGRITVPPAVVFAANGFYAAAPPPQADSISSSSSPSASASTSSFDKIKSNPTTRPFPPHWPAVRKITHSASTLKRFYAGGWRGERWWEDAFRGCEEERRERVGVFSGCELGSADGKGTGKGMGRGGGLKGGMEGVRDLVVVPVPA</sequence>
<evidence type="ECO:0000313" key="4">
    <source>
        <dbReference type="Proteomes" id="UP001362999"/>
    </source>
</evidence>
<comment type="caution">
    <text evidence="3">The sequence shown here is derived from an EMBL/GenBank/DDBJ whole genome shotgun (WGS) entry which is preliminary data.</text>
</comment>
<evidence type="ECO:0000256" key="2">
    <source>
        <dbReference type="SAM" id="MobiDB-lite"/>
    </source>
</evidence>
<dbReference type="InterPro" id="IPR029069">
    <property type="entry name" value="HotDog_dom_sf"/>
</dbReference>
<dbReference type="Pfam" id="PF13279">
    <property type="entry name" value="4HBT_2"/>
    <property type="match status" value="1"/>
</dbReference>
<keyword evidence="4" id="KW-1185">Reference proteome</keyword>
<dbReference type="Gene3D" id="3.10.129.10">
    <property type="entry name" value="Hotdog Thioesterase"/>
    <property type="match status" value="1"/>
</dbReference>
<feature type="compositionally biased region" description="Polar residues" evidence="2">
    <location>
        <begin position="195"/>
        <end position="209"/>
    </location>
</feature>
<evidence type="ECO:0000313" key="3">
    <source>
        <dbReference type="EMBL" id="KAK7027822.1"/>
    </source>
</evidence>
<dbReference type="EMBL" id="JAWWNJ010000029">
    <property type="protein sequence ID" value="KAK7027822.1"/>
    <property type="molecule type" value="Genomic_DNA"/>
</dbReference>
<dbReference type="InterPro" id="IPR051490">
    <property type="entry name" value="THEM6_lcsJ_thioesterase"/>
</dbReference>
<dbReference type="SUPFAM" id="SSF54637">
    <property type="entry name" value="Thioesterase/thiol ester dehydrase-isomerase"/>
    <property type="match status" value="1"/>
</dbReference>
<feature type="region of interest" description="Disordered" evidence="2">
    <location>
        <begin position="170"/>
        <end position="209"/>
    </location>
</feature>
<gene>
    <name evidence="3" type="ORF">R3P38DRAFT_2776908</name>
</gene>
<dbReference type="PANTHER" id="PTHR12475:SF4">
    <property type="entry name" value="PROTEIN THEM6"/>
    <property type="match status" value="1"/>
</dbReference>
<accession>A0AAW0BMW7</accession>
<organism evidence="3 4">
    <name type="scientific">Favolaschia claudopus</name>
    <dbReference type="NCBI Taxonomy" id="2862362"/>
    <lineage>
        <taxon>Eukaryota</taxon>
        <taxon>Fungi</taxon>
        <taxon>Dikarya</taxon>
        <taxon>Basidiomycota</taxon>
        <taxon>Agaricomycotina</taxon>
        <taxon>Agaricomycetes</taxon>
        <taxon>Agaricomycetidae</taxon>
        <taxon>Agaricales</taxon>
        <taxon>Marasmiineae</taxon>
        <taxon>Mycenaceae</taxon>
        <taxon>Favolaschia</taxon>
    </lineage>
</organism>
<proteinExistence type="inferred from homology"/>
<dbReference type="AlphaFoldDB" id="A0AAW0BMW7"/>